<sequence>MAVYIELARDALLESYSVPAITWYLAVGWGIGMLLVGFIYFWKAEERYGRG</sequence>
<evidence type="ECO:0000313" key="2">
    <source>
        <dbReference type="EMBL" id="CAB4931532.1"/>
    </source>
</evidence>
<name>A0A6J7IMJ4_9ZZZZ</name>
<gene>
    <name evidence="2" type="ORF">UFOPK3773_00274</name>
</gene>
<keyword evidence="1" id="KW-1133">Transmembrane helix</keyword>
<accession>A0A6J7IMJ4</accession>
<organism evidence="2">
    <name type="scientific">freshwater metagenome</name>
    <dbReference type="NCBI Taxonomy" id="449393"/>
    <lineage>
        <taxon>unclassified sequences</taxon>
        <taxon>metagenomes</taxon>
        <taxon>ecological metagenomes</taxon>
    </lineage>
</organism>
<keyword evidence="1" id="KW-0812">Transmembrane</keyword>
<proteinExistence type="predicted"/>
<dbReference type="EMBL" id="CAFBNF010000015">
    <property type="protein sequence ID" value="CAB4931532.1"/>
    <property type="molecule type" value="Genomic_DNA"/>
</dbReference>
<evidence type="ECO:0000256" key="1">
    <source>
        <dbReference type="SAM" id="Phobius"/>
    </source>
</evidence>
<feature type="transmembrane region" description="Helical" evidence="1">
    <location>
        <begin position="20"/>
        <end position="42"/>
    </location>
</feature>
<reference evidence="2" key="1">
    <citation type="submission" date="2020-05" db="EMBL/GenBank/DDBJ databases">
        <authorList>
            <person name="Chiriac C."/>
            <person name="Salcher M."/>
            <person name="Ghai R."/>
            <person name="Kavagutti S V."/>
        </authorList>
    </citation>
    <scope>NUCLEOTIDE SEQUENCE</scope>
</reference>
<dbReference type="AlphaFoldDB" id="A0A6J7IMJ4"/>
<keyword evidence="1" id="KW-0472">Membrane</keyword>
<protein>
    <submittedName>
        <fullName evidence="2">Unannotated protein</fullName>
    </submittedName>
</protein>